<dbReference type="EMBL" id="JBHSAO010000011">
    <property type="protein sequence ID" value="MFC4025012.1"/>
    <property type="molecule type" value="Genomic_DNA"/>
</dbReference>
<gene>
    <name evidence="3" type="ORF">ACFOUV_14555</name>
</gene>
<evidence type="ECO:0000313" key="4">
    <source>
        <dbReference type="Proteomes" id="UP001595772"/>
    </source>
</evidence>
<sequence>MKKKTITLTILTFLAGATVTFAGTNYYADLLAGQKEQIKQEVEEVYEVRQAEMGEQIQHDMVMVVETERQRIMEEAESYLNQKLNEQQQGRMNEHTAEIQAEADRILEELKIEIDQLFEE</sequence>
<protein>
    <submittedName>
        <fullName evidence="3">Uncharacterized protein</fullName>
    </submittedName>
</protein>
<evidence type="ECO:0000256" key="1">
    <source>
        <dbReference type="SAM" id="Coils"/>
    </source>
</evidence>
<feature type="signal peptide" evidence="2">
    <location>
        <begin position="1"/>
        <end position="22"/>
    </location>
</feature>
<evidence type="ECO:0000256" key="2">
    <source>
        <dbReference type="SAM" id="SignalP"/>
    </source>
</evidence>
<evidence type="ECO:0000313" key="3">
    <source>
        <dbReference type="EMBL" id="MFC4025012.1"/>
    </source>
</evidence>
<dbReference type="Proteomes" id="UP001595772">
    <property type="component" value="Unassembled WGS sequence"/>
</dbReference>
<feature type="coiled-coil region" evidence="1">
    <location>
        <begin position="69"/>
        <end position="120"/>
    </location>
</feature>
<keyword evidence="1" id="KW-0175">Coiled coil</keyword>
<proteinExistence type="predicted"/>
<organism evidence="3 4">
    <name type="scientific">Oceanobacillus longus</name>
    <dbReference type="NCBI Taxonomy" id="930120"/>
    <lineage>
        <taxon>Bacteria</taxon>
        <taxon>Bacillati</taxon>
        <taxon>Bacillota</taxon>
        <taxon>Bacilli</taxon>
        <taxon>Bacillales</taxon>
        <taxon>Bacillaceae</taxon>
        <taxon>Oceanobacillus</taxon>
    </lineage>
</organism>
<keyword evidence="2" id="KW-0732">Signal</keyword>
<accession>A0ABV8GYR1</accession>
<reference evidence="4" key="1">
    <citation type="journal article" date="2019" name="Int. J. Syst. Evol. Microbiol.">
        <title>The Global Catalogue of Microorganisms (GCM) 10K type strain sequencing project: providing services to taxonomists for standard genome sequencing and annotation.</title>
        <authorList>
            <consortium name="The Broad Institute Genomics Platform"/>
            <consortium name="The Broad Institute Genome Sequencing Center for Infectious Disease"/>
            <person name="Wu L."/>
            <person name="Ma J."/>
        </authorList>
    </citation>
    <scope>NUCLEOTIDE SEQUENCE [LARGE SCALE GENOMIC DNA]</scope>
    <source>
        <strain evidence="4">IBRC-M 10703</strain>
    </source>
</reference>
<name>A0ABV8GYR1_9BACI</name>
<dbReference type="RefSeq" id="WP_379497512.1">
    <property type="nucleotide sequence ID" value="NZ_JBHSAO010000011.1"/>
</dbReference>
<feature type="chain" id="PRO_5047499913" evidence="2">
    <location>
        <begin position="23"/>
        <end position="120"/>
    </location>
</feature>
<comment type="caution">
    <text evidence="3">The sequence shown here is derived from an EMBL/GenBank/DDBJ whole genome shotgun (WGS) entry which is preliminary data.</text>
</comment>
<keyword evidence="4" id="KW-1185">Reference proteome</keyword>